<accession>A0ABD3RA47</accession>
<protein>
    <recommendedName>
        <fullName evidence="5">Inositol monophosphatase</fullName>
    </recommendedName>
</protein>
<dbReference type="PRINTS" id="PR00377">
    <property type="entry name" value="IMPHPHTASES"/>
</dbReference>
<comment type="cofactor">
    <cofactor evidence="2">
        <name>Mg(2+)</name>
        <dbReference type="ChEBI" id="CHEBI:18420"/>
    </cofactor>
</comment>
<keyword evidence="4" id="KW-1185">Reference proteome</keyword>
<dbReference type="InterPro" id="IPR000760">
    <property type="entry name" value="Inositol_monophosphatase-like"/>
</dbReference>
<evidence type="ECO:0000256" key="1">
    <source>
        <dbReference type="ARBA" id="ARBA00009759"/>
    </source>
</evidence>
<evidence type="ECO:0000313" key="4">
    <source>
        <dbReference type="Proteomes" id="UP001530377"/>
    </source>
</evidence>
<gene>
    <name evidence="3" type="ORF">ACHAXA_002393</name>
</gene>
<evidence type="ECO:0000313" key="3">
    <source>
        <dbReference type="EMBL" id="KAL3809823.1"/>
    </source>
</evidence>
<organism evidence="3 4">
    <name type="scientific">Cyclostephanos tholiformis</name>
    <dbReference type="NCBI Taxonomy" id="382380"/>
    <lineage>
        <taxon>Eukaryota</taxon>
        <taxon>Sar</taxon>
        <taxon>Stramenopiles</taxon>
        <taxon>Ochrophyta</taxon>
        <taxon>Bacillariophyta</taxon>
        <taxon>Coscinodiscophyceae</taxon>
        <taxon>Thalassiosirophycidae</taxon>
        <taxon>Stephanodiscales</taxon>
        <taxon>Stephanodiscaceae</taxon>
        <taxon>Cyclostephanos</taxon>
    </lineage>
</organism>
<dbReference type="PANTHER" id="PTHR20854:SF4">
    <property type="entry name" value="INOSITOL-1-MONOPHOSPHATASE-RELATED"/>
    <property type="match status" value="1"/>
</dbReference>
<name>A0ABD3RA47_9STRA</name>
<comment type="caution">
    <text evidence="3">The sequence shown here is derived from an EMBL/GenBank/DDBJ whole genome shotgun (WGS) entry which is preliminary data.</text>
</comment>
<dbReference type="SUPFAM" id="SSF56655">
    <property type="entry name" value="Carbohydrate phosphatase"/>
    <property type="match status" value="1"/>
</dbReference>
<comment type="similarity">
    <text evidence="1">Belongs to the inositol monophosphatase superfamily.</text>
</comment>
<sequence length="189" mass="20173">MCVGGVPCMGVAFAPATEELYVALRGRGAYRNGMRLSGTGGGGGRAVATRKALSDSVVGFEFRYAKSEEGVDLMTGAVRRLLRHGVRATRLLGSGLLDLCYLALGRLDVVYAGVADEGWKPWDYCAGLVVANEVECTMTHLIPRSGEDLVNGGSGEIRRGYEFNLLTRSVICGVNADLVEETRRVVLGL</sequence>
<evidence type="ECO:0008006" key="5">
    <source>
        <dbReference type="Google" id="ProtNLM"/>
    </source>
</evidence>
<dbReference type="Gene3D" id="3.30.540.10">
    <property type="entry name" value="Fructose-1,6-Bisphosphatase, subunit A, domain 1"/>
    <property type="match status" value="1"/>
</dbReference>
<evidence type="ECO:0000256" key="2">
    <source>
        <dbReference type="PIRSR" id="PIRSR600760-2"/>
    </source>
</evidence>
<keyword evidence="2" id="KW-0479">Metal-binding</keyword>
<dbReference type="Pfam" id="PF00459">
    <property type="entry name" value="Inositol_P"/>
    <property type="match status" value="1"/>
</dbReference>
<proteinExistence type="inferred from homology"/>
<reference evidence="3 4" key="1">
    <citation type="submission" date="2024-10" db="EMBL/GenBank/DDBJ databases">
        <title>Updated reference genomes for cyclostephanoid diatoms.</title>
        <authorList>
            <person name="Roberts W.R."/>
            <person name="Alverson A.J."/>
        </authorList>
    </citation>
    <scope>NUCLEOTIDE SEQUENCE [LARGE SCALE GENOMIC DNA]</scope>
    <source>
        <strain evidence="3 4">AJA228-03</strain>
    </source>
</reference>
<feature type="binding site" evidence="2">
    <location>
        <position position="123"/>
    </location>
    <ligand>
        <name>Mg(2+)</name>
        <dbReference type="ChEBI" id="CHEBI:18420"/>
        <label>1</label>
        <note>catalytic</note>
    </ligand>
</feature>
<dbReference type="Gene3D" id="3.40.190.80">
    <property type="match status" value="1"/>
</dbReference>
<dbReference type="EMBL" id="JALLPB020000372">
    <property type="protein sequence ID" value="KAL3809823.1"/>
    <property type="molecule type" value="Genomic_DNA"/>
</dbReference>
<dbReference type="Proteomes" id="UP001530377">
    <property type="component" value="Unassembled WGS sequence"/>
</dbReference>
<keyword evidence="2" id="KW-0460">Magnesium</keyword>
<dbReference type="PANTHER" id="PTHR20854">
    <property type="entry name" value="INOSITOL MONOPHOSPHATASE"/>
    <property type="match status" value="1"/>
</dbReference>
<dbReference type="AlphaFoldDB" id="A0ABD3RA47"/>